<dbReference type="VEuPathDB" id="FungiDB:QG37_04923"/>
<evidence type="ECO:0000313" key="4">
    <source>
        <dbReference type="Proteomes" id="UP000037122"/>
    </source>
</evidence>
<sequence>MANKRRAKKIRPPYRKYVYRSSFVEGKAESELDEENDEKSVVPSGFSSPQDFSMKTNGNIRSVYVLTEKQADLGKVWPMLQFEKVDVLFWCLYSTSEEYKHKMELLEEQKRMQLQQLQNHNLTLPVEIIVHILEILLYQNRLKPKFLRLLKLFYAITLPLIYRRPNLNGNNFFQFVETILGKNNIGNYIRDLDLSSVNQLGKNAFVAKLLKRSRPFLEAFTAPQTSFGLGPLIALRGCEHLKILDLRLVSETLNLEELFYSIRDLKQLTHLLFPRSSLEIENYNAIKWPPKLEFLRVSGGISDDFLIHSDFPTSIRHMEFAHCPKVAHSGFQHLLSKVGTNLKSLRIQFPMPGLQANSLDSVFINCPNLMTLEVTVDYLSRSFFDDDLLPTLPYKRPLRKLFISSSGMLGTNDKVDPVDLALALSEERLPMLRFVRCTAKLGWDSNSEYVSFIALELEEREGGLYIGY</sequence>
<name>A0A0L0NVX9_CANAR</name>
<proteinExistence type="predicted"/>
<feature type="region of interest" description="Disordered" evidence="2">
    <location>
        <begin position="27"/>
        <end position="52"/>
    </location>
</feature>
<evidence type="ECO:0000256" key="1">
    <source>
        <dbReference type="SAM" id="Coils"/>
    </source>
</evidence>
<feature type="coiled-coil region" evidence="1">
    <location>
        <begin position="96"/>
        <end position="123"/>
    </location>
</feature>
<dbReference type="Proteomes" id="UP000037122">
    <property type="component" value="Unassembled WGS sequence"/>
</dbReference>
<evidence type="ECO:0000313" key="3">
    <source>
        <dbReference type="EMBL" id="KND98168.1"/>
    </source>
</evidence>
<evidence type="ECO:0008006" key="5">
    <source>
        <dbReference type="Google" id="ProtNLM"/>
    </source>
</evidence>
<dbReference type="VEuPathDB" id="FungiDB:CJI96_0002227"/>
<dbReference type="InterPro" id="IPR032675">
    <property type="entry name" value="LRR_dom_sf"/>
</dbReference>
<comment type="caution">
    <text evidence="3">The sequence shown here is derived from an EMBL/GenBank/DDBJ whole genome shotgun (WGS) entry which is preliminary data.</text>
</comment>
<dbReference type="SUPFAM" id="SSF52047">
    <property type="entry name" value="RNI-like"/>
    <property type="match status" value="1"/>
</dbReference>
<dbReference type="Gene3D" id="3.80.10.10">
    <property type="entry name" value="Ribonuclease Inhibitor"/>
    <property type="match status" value="1"/>
</dbReference>
<dbReference type="VEuPathDB" id="FungiDB:CJJ07_004884"/>
<accession>A0A0L0NVX9</accession>
<reference evidence="4" key="1">
    <citation type="journal article" date="2015" name="BMC Genomics">
        <title>Draft genome of a commonly misdiagnosed multidrug resistant pathogen Candida auris.</title>
        <authorList>
            <person name="Chatterjee S."/>
            <person name="Alampalli S.V."/>
            <person name="Nageshan R.K."/>
            <person name="Chettiar S.T."/>
            <person name="Joshi S."/>
            <person name="Tatu U.S."/>
        </authorList>
    </citation>
    <scope>NUCLEOTIDE SEQUENCE [LARGE SCALE GENOMIC DNA]</scope>
    <source>
        <strain evidence="4">6684</strain>
    </source>
</reference>
<dbReference type="VEuPathDB" id="FungiDB:B9J08_003693"/>
<protein>
    <recommendedName>
        <fullName evidence="5">F-box domain-containing protein</fullName>
    </recommendedName>
</protein>
<dbReference type="VEuPathDB" id="FungiDB:CJJ09_000411"/>
<gene>
    <name evidence="3" type="ORF">QG37_04923</name>
</gene>
<keyword evidence="1" id="KW-0175">Coiled coil</keyword>
<dbReference type="VEuPathDB" id="FungiDB:CJI97_003768"/>
<evidence type="ECO:0000256" key="2">
    <source>
        <dbReference type="SAM" id="MobiDB-lite"/>
    </source>
</evidence>
<dbReference type="AlphaFoldDB" id="A0A0L0NVX9"/>
<organism evidence="3 4">
    <name type="scientific">Candidozyma auris</name>
    <name type="common">Yeast</name>
    <name type="synonym">Candida auris</name>
    <dbReference type="NCBI Taxonomy" id="498019"/>
    <lineage>
        <taxon>Eukaryota</taxon>
        <taxon>Fungi</taxon>
        <taxon>Dikarya</taxon>
        <taxon>Ascomycota</taxon>
        <taxon>Saccharomycotina</taxon>
        <taxon>Pichiomycetes</taxon>
        <taxon>Metschnikowiaceae</taxon>
        <taxon>Candidozyma</taxon>
    </lineage>
</organism>
<dbReference type="EMBL" id="LGST01000034">
    <property type="protein sequence ID" value="KND98168.1"/>
    <property type="molecule type" value="Genomic_DNA"/>
</dbReference>